<dbReference type="CDD" id="cd00338">
    <property type="entry name" value="Ser_Recombinase"/>
    <property type="match status" value="1"/>
</dbReference>
<evidence type="ECO:0000313" key="3">
    <source>
        <dbReference type="EMBL" id="KKM00151.1"/>
    </source>
</evidence>
<dbReference type="InterPro" id="IPR011109">
    <property type="entry name" value="DNA_bind_recombinase_dom"/>
</dbReference>
<dbReference type="PROSITE" id="PS51736">
    <property type="entry name" value="RECOMBINASES_3"/>
    <property type="match status" value="1"/>
</dbReference>
<evidence type="ECO:0000256" key="1">
    <source>
        <dbReference type="SAM" id="MobiDB-lite"/>
    </source>
</evidence>
<feature type="domain" description="Resolvase/invertase-type recombinase catalytic" evidence="2">
    <location>
        <begin position="12"/>
        <end position="159"/>
    </location>
</feature>
<proteinExistence type="predicted"/>
<sequence length="355" mass="40196">MAKRDPRKDKLHIIIYARFSKEDQNQFSIDDQVALCKDWLDFNGLQAIEIVTESDEAISGEVLSRPGIDRVREMVRAGGCDLLITEEASRLFRDPAEPYKLAGECVDSDCRLICINDPVDTDQPGWERDLSRAADDHAASNEKTSFRVKRGALGRWRAGYAMSALVPGYKRRPIDPERHAETGRGPFRDEKNESWAPIIVGLYERVARGDPDWGIAAFLTASNFPRPCNANGREWTPKGFKSLVQNPAFKGLQQFRVTQNQKHYGSGKRRPVRSESDEIWTRPAPDLAFVSPELWQQANDAISKKDLARRHPKGRQSPLFRIPRDRRGPINGHFHCAVCRGRMIGQGRQAGGYRC</sequence>
<feature type="non-terminal residue" evidence="3">
    <location>
        <position position="355"/>
    </location>
</feature>
<dbReference type="GO" id="GO:0000150">
    <property type="term" value="F:DNA strand exchange activity"/>
    <property type="evidence" value="ECO:0007669"/>
    <property type="project" value="InterPro"/>
</dbReference>
<dbReference type="InterPro" id="IPR038109">
    <property type="entry name" value="DNA_bind_recomb_sf"/>
</dbReference>
<evidence type="ECO:0000259" key="2">
    <source>
        <dbReference type="PROSITE" id="PS51736"/>
    </source>
</evidence>
<gene>
    <name evidence="3" type="ORF">LCGC14_1807280</name>
</gene>
<dbReference type="Pfam" id="PF07508">
    <property type="entry name" value="Recombinase"/>
    <property type="match status" value="1"/>
</dbReference>
<dbReference type="EMBL" id="LAZR01017502">
    <property type="protein sequence ID" value="KKM00151.1"/>
    <property type="molecule type" value="Genomic_DNA"/>
</dbReference>
<accession>A0A0F9J2F7</accession>
<dbReference type="InterPro" id="IPR036162">
    <property type="entry name" value="Resolvase-like_N_sf"/>
</dbReference>
<dbReference type="PANTHER" id="PTHR30461">
    <property type="entry name" value="DNA-INVERTASE FROM LAMBDOID PROPHAGE"/>
    <property type="match status" value="1"/>
</dbReference>
<dbReference type="InterPro" id="IPR050639">
    <property type="entry name" value="SSR_resolvase"/>
</dbReference>
<organism evidence="3">
    <name type="scientific">marine sediment metagenome</name>
    <dbReference type="NCBI Taxonomy" id="412755"/>
    <lineage>
        <taxon>unclassified sequences</taxon>
        <taxon>metagenomes</taxon>
        <taxon>ecological metagenomes</taxon>
    </lineage>
</organism>
<reference evidence="3" key="1">
    <citation type="journal article" date="2015" name="Nature">
        <title>Complex archaea that bridge the gap between prokaryotes and eukaryotes.</title>
        <authorList>
            <person name="Spang A."/>
            <person name="Saw J.H."/>
            <person name="Jorgensen S.L."/>
            <person name="Zaremba-Niedzwiedzka K."/>
            <person name="Martijn J."/>
            <person name="Lind A.E."/>
            <person name="van Eijk R."/>
            <person name="Schleper C."/>
            <person name="Guy L."/>
            <person name="Ettema T.J."/>
        </authorList>
    </citation>
    <scope>NUCLEOTIDE SEQUENCE</scope>
</reference>
<dbReference type="AlphaFoldDB" id="A0A0F9J2F7"/>
<dbReference type="Pfam" id="PF00239">
    <property type="entry name" value="Resolvase"/>
    <property type="match status" value="1"/>
</dbReference>
<protein>
    <recommendedName>
        <fullName evidence="2">Resolvase/invertase-type recombinase catalytic domain-containing protein</fullName>
    </recommendedName>
</protein>
<dbReference type="GO" id="GO:0003677">
    <property type="term" value="F:DNA binding"/>
    <property type="evidence" value="ECO:0007669"/>
    <property type="project" value="InterPro"/>
</dbReference>
<dbReference type="SMART" id="SM00857">
    <property type="entry name" value="Resolvase"/>
    <property type="match status" value="1"/>
</dbReference>
<dbReference type="Gene3D" id="3.40.50.1390">
    <property type="entry name" value="Resolvase, N-terminal catalytic domain"/>
    <property type="match status" value="1"/>
</dbReference>
<dbReference type="Gene3D" id="3.90.1750.20">
    <property type="entry name" value="Putative Large Serine Recombinase, Chain B, Domain 2"/>
    <property type="match status" value="1"/>
</dbReference>
<name>A0A0F9J2F7_9ZZZZ</name>
<dbReference type="SUPFAM" id="SSF53041">
    <property type="entry name" value="Resolvase-like"/>
    <property type="match status" value="1"/>
</dbReference>
<dbReference type="PANTHER" id="PTHR30461:SF23">
    <property type="entry name" value="DNA RECOMBINASE-RELATED"/>
    <property type="match status" value="1"/>
</dbReference>
<feature type="region of interest" description="Disordered" evidence="1">
    <location>
        <begin position="305"/>
        <end position="326"/>
    </location>
</feature>
<dbReference type="InterPro" id="IPR006119">
    <property type="entry name" value="Resolv_N"/>
</dbReference>
<comment type="caution">
    <text evidence="3">The sequence shown here is derived from an EMBL/GenBank/DDBJ whole genome shotgun (WGS) entry which is preliminary data.</text>
</comment>